<dbReference type="AlphaFoldDB" id="F2NIN6"/>
<dbReference type="STRING" id="880072.Desac_2696"/>
<dbReference type="InterPro" id="IPR007172">
    <property type="entry name" value="DUF374"/>
</dbReference>
<name>F2NIN6_DESAR</name>
<dbReference type="CDD" id="cd07983">
    <property type="entry name" value="LPLAT_DUF374-like"/>
    <property type="match status" value="1"/>
</dbReference>
<organism evidence="2 3">
    <name type="scientific">Desulfobacca acetoxidans (strain ATCC 700848 / DSM 11109 / ASRB2)</name>
    <dbReference type="NCBI Taxonomy" id="880072"/>
    <lineage>
        <taxon>Bacteria</taxon>
        <taxon>Pseudomonadati</taxon>
        <taxon>Thermodesulfobacteriota</taxon>
        <taxon>Desulfobaccia</taxon>
        <taxon>Desulfobaccales</taxon>
        <taxon>Desulfobaccaceae</taxon>
        <taxon>Desulfobacca</taxon>
    </lineage>
</organism>
<evidence type="ECO:0000259" key="1">
    <source>
        <dbReference type="Pfam" id="PF04028"/>
    </source>
</evidence>
<evidence type="ECO:0000313" key="3">
    <source>
        <dbReference type="Proteomes" id="UP000000483"/>
    </source>
</evidence>
<protein>
    <recommendedName>
        <fullName evidence="1">DUF374 domain-containing protein</fullName>
    </recommendedName>
</protein>
<dbReference type="HOGENOM" id="CLU_086327_1_0_7"/>
<dbReference type="Proteomes" id="UP000000483">
    <property type="component" value="Chromosome"/>
</dbReference>
<reference evidence="2 3" key="1">
    <citation type="journal article" date="2011" name="Stand. Genomic Sci.">
        <title>Complete genome sequence of the acetate-degrading sulfate reducer Desulfobacca acetoxidans type strain (ASRB2).</title>
        <authorList>
            <person name="Goker M."/>
            <person name="Teshima H."/>
            <person name="Lapidus A."/>
            <person name="Nolan M."/>
            <person name="Lucas S."/>
            <person name="Hammon N."/>
            <person name="Deshpande S."/>
            <person name="Cheng J.F."/>
            <person name="Tapia R."/>
            <person name="Han C."/>
            <person name="Goodwin L."/>
            <person name="Pitluck S."/>
            <person name="Huntemann M."/>
            <person name="Liolios K."/>
            <person name="Ivanova N."/>
            <person name="Pagani I."/>
            <person name="Mavromatis K."/>
            <person name="Ovchinikova G."/>
            <person name="Pati A."/>
            <person name="Chen A."/>
            <person name="Palaniappan K."/>
            <person name="Land M."/>
            <person name="Hauser L."/>
            <person name="Brambilla E.M."/>
            <person name="Rohde M."/>
            <person name="Spring S."/>
            <person name="Detter J.C."/>
            <person name="Woyke T."/>
            <person name="Bristow J."/>
            <person name="Eisen J.A."/>
            <person name="Markowitz V."/>
            <person name="Hugenholtz P."/>
            <person name="Kyrpides N.C."/>
            <person name="Klenk H.P."/>
        </authorList>
    </citation>
    <scope>NUCLEOTIDE SEQUENCE [LARGE SCALE GENOMIC DNA]</scope>
    <source>
        <strain evidence="3">ATCC 700848 / DSM 11109 / ASRB2</strain>
    </source>
</reference>
<gene>
    <name evidence="2" type="ordered locus">Desac_2696</name>
</gene>
<reference evidence="3" key="2">
    <citation type="submission" date="2011-03" db="EMBL/GenBank/DDBJ databases">
        <title>The complete genome of Desulfobacca acetoxidans DSM 11109.</title>
        <authorList>
            <consortium name="US DOE Joint Genome Institute (JGI-PGF)"/>
            <person name="Lucas S."/>
            <person name="Copeland A."/>
            <person name="Lapidus A."/>
            <person name="Bruce D."/>
            <person name="Goodwin L."/>
            <person name="Pitluck S."/>
            <person name="Peters L."/>
            <person name="Kyrpides N."/>
            <person name="Mavromatis K."/>
            <person name="Ivanova N."/>
            <person name="Ovchinnikova G."/>
            <person name="Teshima H."/>
            <person name="Detter J.C."/>
            <person name="Han C."/>
            <person name="Land M."/>
            <person name="Hauser L."/>
            <person name="Markowitz V."/>
            <person name="Cheng J.-F."/>
            <person name="Hugenholtz P."/>
            <person name="Woyke T."/>
            <person name="Wu D."/>
            <person name="Spring S."/>
            <person name="Schueler E."/>
            <person name="Brambilla E."/>
            <person name="Klenk H.-P."/>
            <person name="Eisen J.A."/>
        </authorList>
    </citation>
    <scope>NUCLEOTIDE SEQUENCE [LARGE SCALE GENOMIC DNA]</scope>
    <source>
        <strain evidence="3">ATCC 700848 / DSM 11109 / ASRB2</strain>
    </source>
</reference>
<keyword evidence="3" id="KW-1185">Reference proteome</keyword>
<feature type="domain" description="DUF374" evidence="1">
    <location>
        <begin position="45"/>
        <end position="111"/>
    </location>
</feature>
<sequence length="200" mass="22327">MMSIFGSCSHIIINPKAEAELEAQGHPILYTCWHGQLAYVFYHFRDRPRKIVLLASPSYDGELVGRIAERFGAMILSGSRNKGGLAALKKMAGLIRRGQSGGIIADGSRGPCHRVQKGVAVLGREAGVPVLPVAVASERKTVLNTWDRFELIWPFSRVALLFGEPVWVPPDARGKALEGFRLELEKRLNRLFDRSRNFRF</sequence>
<dbReference type="EMBL" id="CP002629">
    <property type="protein sequence ID" value="AEB10511.1"/>
    <property type="molecule type" value="Genomic_DNA"/>
</dbReference>
<accession>F2NIN6</accession>
<dbReference type="Pfam" id="PF04028">
    <property type="entry name" value="DUF374"/>
    <property type="match status" value="1"/>
</dbReference>
<dbReference type="KEGG" id="dao:Desac_2696"/>
<dbReference type="SUPFAM" id="SSF69593">
    <property type="entry name" value="Glycerol-3-phosphate (1)-acyltransferase"/>
    <property type="match status" value="1"/>
</dbReference>
<proteinExistence type="predicted"/>
<dbReference type="eggNOG" id="COG2121">
    <property type="taxonomic scope" value="Bacteria"/>
</dbReference>
<evidence type="ECO:0000313" key="2">
    <source>
        <dbReference type="EMBL" id="AEB10511.1"/>
    </source>
</evidence>